<name>A0A2C5XN93_9HYPO</name>
<accession>A0A2C5XN93</accession>
<dbReference type="PRINTS" id="PR00723">
    <property type="entry name" value="SUBTILISIN"/>
</dbReference>
<keyword evidence="5" id="KW-0732">Signal</keyword>
<evidence type="ECO:0000313" key="12">
    <source>
        <dbReference type="Proteomes" id="UP000224854"/>
    </source>
</evidence>
<dbReference type="AlphaFoldDB" id="A0A2C5XN93"/>
<evidence type="ECO:0000256" key="7">
    <source>
        <dbReference type="ARBA" id="ARBA00022825"/>
    </source>
</evidence>
<dbReference type="OrthoDB" id="5152389at2759"/>
<keyword evidence="2" id="KW-0134">Cell wall</keyword>
<reference evidence="11 12" key="1">
    <citation type="submission" date="2017-06" db="EMBL/GenBank/DDBJ databases">
        <title>Ant-infecting Ophiocordyceps genomes reveal a high diversity of potential behavioral manipulation genes and a possible major role for enterotoxins.</title>
        <authorList>
            <person name="De Bekker C."/>
            <person name="Evans H.C."/>
            <person name="Brachmann A."/>
            <person name="Hughes D.P."/>
        </authorList>
    </citation>
    <scope>NUCLEOTIDE SEQUENCE [LARGE SCALE GENOMIC DNA]</scope>
    <source>
        <strain evidence="11 12">1348a</strain>
    </source>
</reference>
<feature type="domain" description="PA" evidence="10">
    <location>
        <begin position="242"/>
        <end position="317"/>
    </location>
</feature>
<keyword evidence="4" id="KW-0645">Protease</keyword>
<dbReference type="SUPFAM" id="SSF52025">
    <property type="entry name" value="PA domain"/>
    <property type="match status" value="1"/>
</dbReference>
<evidence type="ECO:0000256" key="2">
    <source>
        <dbReference type="ARBA" id="ARBA00022512"/>
    </source>
</evidence>
<evidence type="ECO:0008006" key="13">
    <source>
        <dbReference type="Google" id="ProtNLM"/>
    </source>
</evidence>
<evidence type="ECO:0000259" key="10">
    <source>
        <dbReference type="Pfam" id="PF02225"/>
    </source>
</evidence>
<dbReference type="InterPro" id="IPR046450">
    <property type="entry name" value="PA_dom_sf"/>
</dbReference>
<keyword evidence="7" id="KW-0720">Serine protease</keyword>
<dbReference type="Pfam" id="PF02225">
    <property type="entry name" value="PA"/>
    <property type="match status" value="1"/>
</dbReference>
<evidence type="ECO:0000256" key="4">
    <source>
        <dbReference type="ARBA" id="ARBA00022670"/>
    </source>
</evidence>
<dbReference type="InterPro" id="IPR003137">
    <property type="entry name" value="PA_domain"/>
</dbReference>
<dbReference type="PROSITE" id="PS00136">
    <property type="entry name" value="SUBTILASE_ASP"/>
    <property type="match status" value="1"/>
</dbReference>
<evidence type="ECO:0000259" key="9">
    <source>
        <dbReference type="Pfam" id="PF00082"/>
    </source>
</evidence>
<dbReference type="PANTHER" id="PTHR43806">
    <property type="entry name" value="PEPTIDASE S8"/>
    <property type="match status" value="1"/>
</dbReference>
<sequence length="402" mass="42147">MTQVDRLRSEGYTGRGLKIAVIDSGIDYTHPALGNGCFGKGCLVSFGTDLVGDDFTGGNEPKAGGNPMDCSGHGTHVAGIIAAQPNRMGFTGAAPGVRLGAYRVFGCKGQSSFDVLISAFNQAYEDGADMISASIVGVNGWKDEPWATAVSRIAEQGVPCVVSSGNDGGMGLFYVSTAANGKAVTAIAAFDNAVTPTLLYRSRFRVDEDKAVEFGYALGDETQWNVSARLWALGTNETDEYNGCGPLPAGTPDLGERIVLLRRGECTFEQKANNVADGGARRVIFYNNVAGAFAPEVGGATRRLLAVAMVQAPVGQAWMRLLRKGRRVAVDMAAPSINDSYMVRATKTPTGGALSVMTSWGPTWEMDVKPQFGAPGGNILSTYPVAKGGYVVLCAARGIPSC</sequence>
<dbReference type="Pfam" id="PF00082">
    <property type="entry name" value="Peptidase_S8"/>
    <property type="match status" value="1"/>
</dbReference>
<dbReference type="CDD" id="cd07489">
    <property type="entry name" value="Peptidases_S8_5"/>
    <property type="match status" value="1"/>
</dbReference>
<dbReference type="InterPro" id="IPR036852">
    <property type="entry name" value="Peptidase_S8/S53_dom_sf"/>
</dbReference>
<comment type="similarity">
    <text evidence="1 8">Belongs to the peptidase S8 family.</text>
</comment>
<proteinExistence type="inferred from homology"/>
<dbReference type="PROSITE" id="PS00137">
    <property type="entry name" value="SUBTILASE_HIS"/>
    <property type="match status" value="1"/>
</dbReference>
<dbReference type="Proteomes" id="UP000224854">
    <property type="component" value="Unassembled WGS sequence"/>
</dbReference>
<evidence type="ECO:0000256" key="6">
    <source>
        <dbReference type="ARBA" id="ARBA00022801"/>
    </source>
</evidence>
<protein>
    <recommendedName>
        <fullName evidence="13">Peptidase S8/S53 domain-containing protein</fullName>
    </recommendedName>
</protein>
<dbReference type="InterPro" id="IPR015500">
    <property type="entry name" value="Peptidase_S8_subtilisin-rel"/>
</dbReference>
<dbReference type="InterPro" id="IPR022398">
    <property type="entry name" value="Peptidase_S8_His-AS"/>
</dbReference>
<feature type="domain" description="Peptidase S8/S53" evidence="9">
    <location>
        <begin position="14"/>
        <end position="382"/>
    </location>
</feature>
<evidence type="ECO:0000256" key="5">
    <source>
        <dbReference type="ARBA" id="ARBA00022729"/>
    </source>
</evidence>
<keyword evidence="3" id="KW-0964">Secreted</keyword>
<dbReference type="InterPro" id="IPR034187">
    <property type="entry name" value="Peptidases_S8_5"/>
</dbReference>
<evidence type="ECO:0000313" key="11">
    <source>
        <dbReference type="EMBL" id="PHH58705.1"/>
    </source>
</evidence>
<evidence type="ECO:0000256" key="3">
    <source>
        <dbReference type="ARBA" id="ARBA00022525"/>
    </source>
</evidence>
<dbReference type="InterPro" id="IPR000209">
    <property type="entry name" value="Peptidase_S8/S53_dom"/>
</dbReference>
<evidence type="ECO:0000256" key="8">
    <source>
        <dbReference type="PROSITE-ProRule" id="PRU01240"/>
    </source>
</evidence>
<dbReference type="InterPro" id="IPR023827">
    <property type="entry name" value="Peptidase_S8_Asp-AS"/>
</dbReference>
<comment type="caution">
    <text evidence="8">Lacks conserved residue(s) required for the propagation of feature annotation.</text>
</comment>
<dbReference type="SUPFAM" id="SSF52743">
    <property type="entry name" value="Subtilisin-like"/>
    <property type="match status" value="1"/>
</dbReference>
<keyword evidence="6" id="KW-0378">Hydrolase</keyword>
<dbReference type="Gene3D" id="3.50.30.30">
    <property type="match status" value="1"/>
</dbReference>
<dbReference type="Gene3D" id="3.40.50.200">
    <property type="entry name" value="Peptidase S8/S53 domain"/>
    <property type="match status" value="1"/>
</dbReference>
<evidence type="ECO:0000256" key="1">
    <source>
        <dbReference type="ARBA" id="ARBA00011073"/>
    </source>
</evidence>
<gene>
    <name evidence="11" type="ORF">CDD82_2765</name>
</gene>
<dbReference type="PROSITE" id="PS51892">
    <property type="entry name" value="SUBTILASE"/>
    <property type="match status" value="1"/>
</dbReference>
<keyword evidence="12" id="KW-1185">Reference proteome</keyword>
<dbReference type="GO" id="GO:0006508">
    <property type="term" value="P:proteolysis"/>
    <property type="evidence" value="ECO:0007669"/>
    <property type="project" value="UniProtKB-KW"/>
</dbReference>
<comment type="caution">
    <text evidence="11">The sequence shown here is derived from an EMBL/GenBank/DDBJ whole genome shotgun (WGS) entry which is preliminary data.</text>
</comment>
<dbReference type="PANTHER" id="PTHR43806:SF66">
    <property type="entry name" value="SERIN ENDOPEPTIDASE"/>
    <property type="match status" value="1"/>
</dbReference>
<dbReference type="InterPro" id="IPR050131">
    <property type="entry name" value="Peptidase_S8_subtilisin-like"/>
</dbReference>
<organism evidence="11 12">
    <name type="scientific">Ophiocordyceps australis</name>
    <dbReference type="NCBI Taxonomy" id="1399860"/>
    <lineage>
        <taxon>Eukaryota</taxon>
        <taxon>Fungi</taxon>
        <taxon>Dikarya</taxon>
        <taxon>Ascomycota</taxon>
        <taxon>Pezizomycotina</taxon>
        <taxon>Sordariomycetes</taxon>
        <taxon>Hypocreomycetidae</taxon>
        <taxon>Hypocreales</taxon>
        <taxon>Ophiocordycipitaceae</taxon>
        <taxon>Ophiocordyceps</taxon>
    </lineage>
</organism>
<dbReference type="EMBL" id="NJEU01002048">
    <property type="protein sequence ID" value="PHH58705.1"/>
    <property type="molecule type" value="Genomic_DNA"/>
</dbReference>
<dbReference type="GO" id="GO:0004252">
    <property type="term" value="F:serine-type endopeptidase activity"/>
    <property type="evidence" value="ECO:0007669"/>
    <property type="project" value="InterPro"/>
</dbReference>